<reference evidence="1" key="1">
    <citation type="submission" date="2018-05" db="EMBL/GenBank/DDBJ databases">
        <authorList>
            <person name="Lanie J.A."/>
            <person name="Ng W.-L."/>
            <person name="Kazmierczak K.M."/>
            <person name="Andrzejewski T.M."/>
            <person name="Davidsen T.M."/>
            <person name="Wayne K.J."/>
            <person name="Tettelin H."/>
            <person name="Glass J.I."/>
            <person name="Rusch D."/>
            <person name="Podicherti R."/>
            <person name="Tsui H.-C.T."/>
            <person name="Winkler M.E."/>
        </authorList>
    </citation>
    <scope>NUCLEOTIDE SEQUENCE</scope>
</reference>
<gene>
    <name evidence="1" type="ORF">METZ01_LOCUS267504</name>
</gene>
<accession>A0A382JRC0</accession>
<organism evidence="1">
    <name type="scientific">marine metagenome</name>
    <dbReference type="NCBI Taxonomy" id="408172"/>
    <lineage>
        <taxon>unclassified sequences</taxon>
        <taxon>metagenomes</taxon>
        <taxon>ecological metagenomes</taxon>
    </lineage>
</organism>
<evidence type="ECO:0000313" key="1">
    <source>
        <dbReference type="EMBL" id="SVC14650.1"/>
    </source>
</evidence>
<proteinExistence type="predicted"/>
<name>A0A382JRC0_9ZZZZ</name>
<dbReference type="AlphaFoldDB" id="A0A382JRC0"/>
<sequence length="26" mass="2921">MAHNFFFDQILTLLPNADGDTILKVS</sequence>
<protein>
    <submittedName>
        <fullName evidence="1">Uncharacterized protein</fullName>
    </submittedName>
</protein>
<dbReference type="EMBL" id="UINC01075956">
    <property type="protein sequence ID" value="SVC14650.1"/>
    <property type="molecule type" value="Genomic_DNA"/>
</dbReference>